<evidence type="ECO:0000313" key="2">
    <source>
        <dbReference type="EMBL" id="KAK9703902.1"/>
    </source>
</evidence>
<sequence>MVPYVGRYSAKMFIKNKPVRFGFKIWCITSSDGYLYKCFPCGDKQEVYSELGSGAQTVIQLISIMENPSNYKVYFDHFFTSYTLMRVLEDKGFHATGTVRENRTAKCQLDTPKSIAKKARGTFDIASDITSSIQIVL</sequence>
<dbReference type="AlphaFoldDB" id="A0AAW1JJ81"/>
<dbReference type="PANTHER" id="PTHR47055:SF3">
    <property type="entry name" value="PHORBOL-ESTER_DAG-TYPE DOMAIN-CONTAINING PROTEIN"/>
    <property type="match status" value="1"/>
</dbReference>
<proteinExistence type="predicted"/>
<evidence type="ECO:0000259" key="1">
    <source>
        <dbReference type="Pfam" id="PF13843"/>
    </source>
</evidence>
<name>A0AAW1JJ81_POPJA</name>
<dbReference type="Pfam" id="PF13843">
    <property type="entry name" value="DDE_Tnp_1_7"/>
    <property type="match status" value="1"/>
</dbReference>
<dbReference type="EMBL" id="JASPKY010000361">
    <property type="protein sequence ID" value="KAK9703902.1"/>
    <property type="molecule type" value="Genomic_DNA"/>
</dbReference>
<dbReference type="Proteomes" id="UP001458880">
    <property type="component" value="Unassembled WGS sequence"/>
</dbReference>
<reference evidence="2 3" key="1">
    <citation type="journal article" date="2024" name="BMC Genomics">
        <title>De novo assembly and annotation of Popillia japonica's genome with initial clues to its potential as an invasive pest.</title>
        <authorList>
            <person name="Cucini C."/>
            <person name="Boschi S."/>
            <person name="Funari R."/>
            <person name="Cardaioli E."/>
            <person name="Iannotti N."/>
            <person name="Marturano G."/>
            <person name="Paoli F."/>
            <person name="Bruttini M."/>
            <person name="Carapelli A."/>
            <person name="Frati F."/>
            <person name="Nardi F."/>
        </authorList>
    </citation>
    <scope>NUCLEOTIDE SEQUENCE [LARGE SCALE GENOMIC DNA]</scope>
    <source>
        <strain evidence="2">DMR45628</strain>
    </source>
</reference>
<feature type="domain" description="PiggyBac transposable element-derived protein" evidence="1">
    <location>
        <begin position="1"/>
        <end position="124"/>
    </location>
</feature>
<keyword evidence="3" id="KW-1185">Reference proteome</keyword>
<organism evidence="2 3">
    <name type="scientific">Popillia japonica</name>
    <name type="common">Japanese beetle</name>
    <dbReference type="NCBI Taxonomy" id="7064"/>
    <lineage>
        <taxon>Eukaryota</taxon>
        <taxon>Metazoa</taxon>
        <taxon>Ecdysozoa</taxon>
        <taxon>Arthropoda</taxon>
        <taxon>Hexapoda</taxon>
        <taxon>Insecta</taxon>
        <taxon>Pterygota</taxon>
        <taxon>Neoptera</taxon>
        <taxon>Endopterygota</taxon>
        <taxon>Coleoptera</taxon>
        <taxon>Polyphaga</taxon>
        <taxon>Scarabaeiformia</taxon>
        <taxon>Scarabaeidae</taxon>
        <taxon>Rutelinae</taxon>
        <taxon>Popillia</taxon>
    </lineage>
</organism>
<dbReference type="GO" id="GO:0043565">
    <property type="term" value="F:sequence-specific DNA binding"/>
    <property type="evidence" value="ECO:0007669"/>
    <property type="project" value="TreeGrafter"/>
</dbReference>
<dbReference type="PANTHER" id="PTHR47055">
    <property type="entry name" value="DDE_TNP_1_7 DOMAIN-CONTAINING PROTEIN"/>
    <property type="match status" value="1"/>
</dbReference>
<gene>
    <name evidence="2" type="ORF">QE152_g29040</name>
</gene>
<evidence type="ECO:0000313" key="3">
    <source>
        <dbReference type="Proteomes" id="UP001458880"/>
    </source>
</evidence>
<dbReference type="InterPro" id="IPR029526">
    <property type="entry name" value="PGBD"/>
</dbReference>
<protein>
    <submittedName>
        <fullName evidence="2">Transposase IS4</fullName>
    </submittedName>
</protein>
<comment type="caution">
    <text evidence="2">The sequence shown here is derived from an EMBL/GenBank/DDBJ whole genome shotgun (WGS) entry which is preliminary data.</text>
</comment>
<accession>A0AAW1JJ81</accession>
<dbReference type="InterPro" id="IPR052638">
    <property type="entry name" value="PiggyBac_TE-derived"/>
</dbReference>